<dbReference type="EMBL" id="GBXM01025718">
    <property type="protein sequence ID" value="JAH82859.1"/>
    <property type="molecule type" value="Transcribed_RNA"/>
</dbReference>
<reference evidence="1" key="2">
    <citation type="journal article" date="2015" name="Fish Shellfish Immunol.">
        <title>Early steps in the European eel (Anguilla anguilla)-Vibrio vulnificus interaction in the gills: Role of the RtxA13 toxin.</title>
        <authorList>
            <person name="Callol A."/>
            <person name="Pajuelo D."/>
            <person name="Ebbesson L."/>
            <person name="Teles M."/>
            <person name="MacKenzie S."/>
            <person name="Amaro C."/>
        </authorList>
    </citation>
    <scope>NUCLEOTIDE SEQUENCE</scope>
</reference>
<name>A0A0E9VXJ2_ANGAN</name>
<protein>
    <submittedName>
        <fullName evidence="1">Uncharacterized protein</fullName>
    </submittedName>
</protein>
<reference evidence="1" key="1">
    <citation type="submission" date="2014-11" db="EMBL/GenBank/DDBJ databases">
        <authorList>
            <person name="Amaro Gonzalez C."/>
        </authorList>
    </citation>
    <scope>NUCLEOTIDE SEQUENCE</scope>
</reference>
<organism evidence="1">
    <name type="scientific">Anguilla anguilla</name>
    <name type="common">European freshwater eel</name>
    <name type="synonym">Muraena anguilla</name>
    <dbReference type="NCBI Taxonomy" id="7936"/>
    <lineage>
        <taxon>Eukaryota</taxon>
        <taxon>Metazoa</taxon>
        <taxon>Chordata</taxon>
        <taxon>Craniata</taxon>
        <taxon>Vertebrata</taxon>
        <taxon>Euteleostomi</taxon>
        <taxon>Actinopterygii</taxon>
        <taxon>Neopterygii</taxon>
        <taxon>Teleostei</taxon>
        <taxon>Anguilliformes</taxon>
        <taxon>Anguillidae</taxon>
        <taxon>Anguilla</taxon>
    </lineage>
</organism>
<dbReference type="AlphaFoldDB" id="A0A0E9VXJ2"/>
<sequence>MCSETLLLTFFTSNAHLQNHKIFVSMHVFSVNTLNLCTTCAEWLDATLT</sequence>
<evidence type="ECO:0000313" key="1">
    <source>
        <dbReference type="EMBL" id="JAH82859.1"/>
    </source>
</evidence>
<accession>A0A0E9VXJ2</accession>
<proteinExistence type="predicted"/>